<dbReference type="InterPro" id="IPR013752">
    <property type="entry name" value="KPA_reductase"/>
</dbReference>
<name>A0A849AME9_9MICO</name>
<evidence type="ECO:0000256" key="7">
    <source>
        <dbReference type="ARBA" id="ARBA00022857"/>
    </source>
</evidence>
<keyword evidence="6 11" id="KW-0566">Pantothenate biosynthesis</keyword>
<dbReference type="RefSeq" id="WP_171156908.1">
    <property type="nucleotide sequence ID" value="NZ_JABENB010000002.1"/>
</dbReference>
<dbReference type="InterPro" id="IPR013332">
    <property type="entry name" value="KPR_N"/>
</dbReference>
<comment type="similarity">
    <text evidence="3 11">Belongs to the ketopantoate reductase family.</text>
</comment>
<evidence type="ECO:0000259" key="12">
    <source>
        <dbReference type="Pfam" id="PF02558"/>
    </source>
</evidence>
<reference evidence="14 15" key="1">
    <citation type="submission" date="2020-05" db="EMBL/GenBank/DDBJ databases">
        <title>Flexivirga sp. ID2601S isolated from air conditioner.</title>
        <authorList>
            <person name="Kim D.H."/>
        </authorList>
    </citation>
    <scope>NUCLEOTIDE SEQUENCE [LARGE SCALE GENOMIC DNA]</scope>
    <source>
        <strain evidence="14 15">ID2601S</strain>
    </source>
</reference>
<keyword evidence="15" id="KW-1185">Reference proteome</keyword>
<dbReference type="UniPathway" id="UPA00028">
    <property type="reaction ID" value="UER00004"/>
</dbReference>
<evidence type="ECO:0000256" key="4">
    <source>
        <dbReference type="ARBA" id="ARBA00013014"/>
    </source>
</evidence>
<dbReference type="Proteomes" id="UP000557772">
    <property type="component" value="Unassembled WGS sequence"/>
</dbReference>
<dbReference type="Gene3D" id="1.10.1040.10">
    <property type="entry name" value="N-(1-d-carboxylethyl)-l-norvaline Dehydrogenase, domain 2"/>
    <property type="match status" value="1"/>
</dbReference>
<dbReference type="PANTHER" id="PTHR43765:SF2">
    <property type="entry name" value="2-DEHYDROPANTOATE 2-REDUCTASE"/>
    <property type="match status" value="1"/>
</dbReference>
<evidence type="ECO:0000256" key="3">
    <source>
        <dbReference type="ARBA" id="ARBA00007870"/>
    </source>
</evidence>
<dbReference type="GO" id="GO:0008677">
    <property type="term" value="F:2-dehydropantoate 2-reductase activity"/>
    <property type="evidence" value="ECO:0007669"/>
    <property type="project" value="UniProtKB-EC"/>
</dbReference>
<dbReference type="GO" id="GO:0005737">
    <property type="term" value="C:cytoplasm"/>
    <property type="evidence" value="ECO:0007669"/>
    <property type="project" value="TreeGrafter"/>
</dbReference>
<protein>
    <recommendedName>
        <fullName evidence="5 11">2-dehydropantoate 2-reductase</fullName>
        <ecNumber evidence="4 11">1.1.1.169</ecNumber>
    </recommendedName>
    <alternativeName>
        <fullName evidence="9 11">Ketopantoate reductase</fullName>
    </alternativeName>
</protein>
<evidence type="ECO:0000256" key="6">
    <source>
        <dbReference type="ARBA" id="ARBA00022655"/>
    </source>
</evidence>
<comment type="catalytic activity">
    <reaction evidence="10 11">
        <text>(R)-pantoate + NADP(+) = 2-dehydropantoate + NADPH + H(+)</text>
        <dbReference type="Rhea" id="RHEA:16233"/>
        <dbReference type="ChEBI" id="CHEBI:11561"/>
        <dbReference type="ChEBI" id="CHEBI:15378"/>
        <dbReference type="ChEBI" id="CHEBI:15980"/>
        <dbReference type="ChEBI" id="CHEBI:57783"/>
        <dbReference type="ChEBI" id="CHEBI:58349"/>
        <dbReference type="EC" id="1.1.1.169"/>
    </reaction>
</comment>
<keyword evidence="8 11" id="KW-0560">Oxidoreductase</keyword>
<dbReference type="InterPro" id="IPR036291">
    <property type="entry name" value="NAD(P)-bd_dom_sf"/>
</dbReference>
<evidence type="ECO:0000256" key="1">
    <source>
        <dbReference type="ARBA" id="ARBA00002919"/>
    </source>
</evidence>
<dbReference type="GO" id="GO:0015940">
    <property type="term" value="P:pantothenate biosynthetic process"/>
    <property type="evidence" value="ECO:0007669"/>
    <property type="project" value="UniProtKB-UniPathway"/>
</dbReference>
<evidence type="ECO:0000259" key="13">
    <source>
        <dbReference type="Pfam" id="PF08546"/>
    </source>
</evidence>
<dbReference type="SUPFAM" id="SSF48179">
    <property type="entry name" value="6-phosphogluconate dehydrogenase C-terminal domain-like"/>
    <property type="match status" value="1"/>
</dbReference>
<dbReference type="PANTHER" id="PTHR43765">
    <property type="entry name" value="2-DEHYDROPANTOATE 2-REDUCTASE-RELATED"/>
    <property type="match status" value="1"/>
</dbReference>
<dbReference type="InterPro" id="IPR003710">
    <property type="entry name" value="ApbA"/>
</dbReference>
<sequence length="332" mass="34519">MRGVCVFGAGSIGCYVGGRLAAAGVPVTLVGRDSMRRVTAGGMRLQAIDGSQVEADPRFETDPAAAAGCNLVLVTVKSGANREAADALRDVLDADAVVVSLQNGLHGGAGLRSDLPDHTVLAGTVGFNVVRDGATFRQATAGDILVQADPVWTGYDAAFARAGLPIEQRTDMPAVQRAKLLLNLNNAINALSGLPLREELAQRAFRRCLSLAQREALTVMAASGPAPAKLTALSPALMARTLAVPDALFRAVAGQVLAIDPTAGSSMADDLAAGRPTEVDWINGAVVQLAADAGTTAPVNARLVELVHDAERGRRPRWTGRDLLAQLRAARR</sequence>
<gene>
    <name evidence="14" type="ORF">HJ588_14835</name>
</gene>
<comment type="pathway">
    <text evidence="2 11">Cofactor biosynthesis; (R)-pantothenate biosynthesis; (R)-pantoate from 3-methyl-2-oxobutanoate: step 2/2.</text>
</comment>
<keyword evidence="7 11" id="KW-0521">NADP</keyword>
<organism evidence="14 15">
    <name type="scientific">Flexivirga aerilata</name>
    <dbReference type="NCBI Taxonomy" id="1656889"/>
    <lineage>
        <taxon>Bacteria</taxon>
        <taxon>Bacillati</taxon>
        <taxon>Actinomycetota</taxon>
        <taxon>Actinomycetes</taxon>
        <taxon>Micrococcales</taxon>
        <taxon>Dermacoccaceae</taxon>
        <taxon>Flexivirga</taxon>
    </lineage>
</organism>
<evidence type="ECO:0000256" key="11">
    <source>
        <dbReference type="RuleBase" id="RU362068"/>
    </source>
</evidence>
<dbReference type="InterPro" id="IPR008927">
    <property type="entry name" value="6-PGluconate_DH-like_C_sf"/>
</dbReference>
<evidence type="ECO:0000256" key="9">
    <source>
        <dbReference type="ARBA" id="ARBA00032024"/>
    </source>
</evidence>
<dbReference type="EMBL" id="JABENB010000002">
    <property type="protein sequence ID" value="NNG40541.1"/>
    <property type="molecule type" value="Genomic_DNA"/>
</dbReference>
<dbReference type="GO" id="GO:0050661">
    <property type="term" value="F:NADP binding"/>
    <property type="evidence" value="ECO:0007669"/>
    <property type="project" value="TreeGrafter"/>
</dbReference>
<feature type="domain" description="Ketopantoate reductase N-terminal" evidence="12">
    <location>
        <begin position="4"/>
        <end position="147"/>
    </location>
</feature>
<dbReference type="EC" id="1.1.1.169" evidence="4 11"/>
<proteinExistence type="inferred from homology"/>
<dbReference type="Pfam" id="PF08546">
    <property type="entry name" value="ApbA_C"/>
    <property type="match status" value="1"/>
</dbReference>
<evidence type="ECO:0000256" key="8">
    <source>
        <dbReference type="ARBA" id="ARBA00023002"/>
    </source>
</evidence>
<evidence type="ECO:0000313" key="14">
    <source>
        <dbReference type="EMBL" id="NNG40541.1"/>
    </source>
</evidence>
<dbReference type="SUPFAM" id="SSF51735">
    <property type="entry name" value="NAD(P)-binding Rossmann-fold domains"/>
    <property type="match status" value="1"/>
</dbReference>
<accession>A0A849AME9</accession>
<dbReference type="AlphaFoldDB" id="A0A849AME9"/>
<dbReference type="NCBIfam" id="NF006083">
    <property type="entry name" value="PRK08229.1"/>
    <property type="match status" value="1"/>
</dbReference>
<comment type="function">
    <text evidence="1 11">Catalyzes the NADPH-dependent reduction of ketopantoate into pantoic acid.</text>
</comment>
<dbReference type="Pfam" id="PF02558">
    <property type="entry name" value="ApbA"/>
    <property type="match status" value="1"/>
</dbReference>
<evidence type="ECO:0000256" key="10">
    <source>
        <dbReference type="ARBA" id="ARBA00048793"/>
    </source>
</evidence>
<dbReference type="InterPro" id="IPR013328">
    <property type="entry name" value="6PGD_dom2"/>
</dbReference>
<feature type="domain" description="Ketopantoate reductase C-terminal" evidence="13">
    <location>
        <begin position="175"/>
        <end position="310"/>
    </location>
</feature>
<dbReference type="Gene3D" id="3.40.50.720">
    <property type="entry name" value="NAD(P)-binding Rossmann-like Domain"/>
    <property type="match status" value="1"/>
</dbReference>
<evidence type="ECO:0000256" key="2">
    <source>
        <dbReference type="ARBA" id="ARBA00004994"/>
    </source>
</evidence>
<dbReference type="NCBIfam" id="TIGR00745">
    <property type="entry name" value="apbA_panE"/>
    <property type="match status" value="1"/>
</dbReference>
<comment type="caution">
    <text evidence="14">The sequence shown here is derived from an EMBL/GenBank/DDBJ whole genome shotgun (WGS) entry which is preliminary data.</text>
</comment>
<evidence type="ECO:0000313" key="15">
    <source>
        <dbReference type="Proteomes" id="UP000557772"/>
    </source>
</evidence>
<evidence type="ECO:0000256" key="5">
    <source>
        <dbReference type="ARBA" id="ARBA00019465"/>
    </source>
</evidence>
<dbReference type="InterPro" id="IPR050838">
    <property type="entry name" value="Ketopantoate_reductase"/>
</dbReference>